<dbReference type="CDD" id="cd16377">
    <property type="entry name" value="23S_rRNA_IVP_like"/>
    <property type="match status" value="1"/>
</dbReference>
<dbReference type="PANTHER" id="PTHR38471:SF2">
    <property type="entry name" value="FOUR HELIX BUNDLE PROTEIN"/>
    <property type="match status" value="1"/>
</dbReference>
<evidence type="ECO:0000313" key="2">
    <source>
        <dbReference type="Proteomes" id="UP001501411"/>
    </source>
</evidence>
<protein>
    <submittedName>
        <fullName evidence="1">Four helix bundle protein</fullName>
    </submittedName>
</protein>
<comment type="caution">
    <text evidence="1">The sequence shown here is derived from an EMBL/GenBank/DDBJ whole genome shotgun (WGS) entry which is preliminary data.</text>
</comment>
<sequence length="127" mass="14879">MQETIKSYTELEVWKQARGLTKEIYQATAAFPKEEIFGLVNQMRRSAVSIPSNIAEGCGRNYAKDSIQFFYIARGSLYELETQLYVSFDLQYFDKNLLNKLLGQLQNSRKLLNGFIRYYQQLKDIKQ</sequence>
<keyword evidence="2" id="KW-1185">Reference proteome</keyword>
<dbReference type="RefSeq" id="WP_345231534.1">
    <property type="nucleotide sequence ID" value="NZ_BAABIQ010000030.1"/>
</dbReference>
<dbReference type="InterPro" id="IPR036583">
    <property type="entry name" value="23S_rRNA_IVS_sf"/>
</dbReference>
<dbReference type="Gene3D" id="1.20.1440.60">
    <property type="entry name" value="23S rRNA-intervening sequence"/>
    <property type="match status" value="1"/>
</dbReference>
<evidence type="ECO:0000313" key="1">
    <source>
        <dbReference type="EMBL" id="GAA4791328.1"/>
    </source>
</evidence>
<dbReference type="InterPro" id="IPR012657">
    <property type="entry name" value="23S_rRNA-intervening_sequence"/>
</dbReference>
<reference evidence="2" key="1">
    <citation type="journal article" date="2019" name="Int. J. Syst. Evol. Microbiol.">
        <title>The Global Catalogue of Microorganisms (GCM) 10K type strain sequencing project: providing services to taxonomists for standard genome sequencing and annotation.</title>
        <authorList>
            <consortium name="The Broad Institute Genomics Platform"/>
            <consortium name="The Broad Institute Genome Sequencing Center for Infectious Disease"/>
            <person name="Wu L."/>
            <person name="Ma J."/>
        </authorList>
    </citation>
    <scope>NUCLEOTIDE SEQUENCE [LARGE SCALE GENOMIC DNA]</scope>
    <source>
        <strain evidence="2">JCM 18200</strain>
    </source>
</reference>
<dbReference type="EMBL" id="BAABIQ010000030">
    <property type="protein sequence ID" value="GAA4791328.1"/>
    <property type="molecule type" value="Genomic_DNA"/>
</dbReference>
<organism evidence="1 2">
    <name type="scientific">Olivibacter ginsenosidimutans</name>
    <dbReference type="NCBI Taxonomy" id="1176537"/>
    <lineage>
        <taxon>Bacteria</taxon>
        <taxon>Pseudomonadati</taxon>
        <taxon>Bacteroidota</taxon>
        <taxon>Sphingobacteriia</taxon>
        <taxon>Sphingobacteriales</taxon>
        <taxon>Sphingobacteriaceae</taxon>
        <taxon>Olivibacter</taxon>
    </lineage>
</organism>
<dbReference type="Proteomes" id="UP001501411">
    <property type="component" value="Unassembled WGS sequence"/>
</dbReference>
<proteinExistence type="predicted"/>
<dbReference type="NCBIfam" id="TIGR02436">
    <property type="entry name" value="four helix bundle protein"/>
    <property type="match status" value="1"/>
</dbReference>
<dbReference type="PANTHER" id="PTHR38471">
    <property type="entry name" value="FOUR HELIX BUNDLE PROTEIN"/>
    <property type="match status" value="1"/>
</dbReference>
<gene>
    <name evidence="1" type="ORF">GCM10023231_19050</name>
</gene>
<name>A0ABP9B8X4_9SPHI</name>
<accession>A0ABP9B8X4</accession>
<dbReference type="SUPFAM" id="SSF158446">
    <property type="entry name" value="IVS-encoded protein-like"/>
    <property type="match status" value="1"/>
</dbReference>
<dbReference type="Pfam" id="PF05635">
    <property type="entry name" value="23S_rRNA_IVP"/>
    <property type="match status" value="1"/>
</dbReference>